<keyword evidence="3" id="KW-1185">Reference proteome</keyword>
<evidence type="ECO:0000256" key="1">
    <source>
        <dbReference type="SAM" id="MobiDB-lite"/>
    </source>
</evidence>
<organism evidence="2 3">
    <name type="scientific">Ralstonia insidiosa</name>
    <dbReference type="NCBI Taxonomy" id="190721"/>
    <lineage>
        <taxon>Bacteria</taxon>
        <taxon>Pseudomonadati</taxon>
        <taxon>Pseudomonadota</taxon>
        <taxon>Betaproteobacteria</taxon>
        <taxon>Burkholderiales</taxon>
        <taxon>Burkholderiaceae</taxon>
        <taxon>Ralstonia</taxon>
    </lineage>
</organism>
<reference evidence="3" key="1">
    <citation type="submission" date="2016-06" db="EMBL/GenBank/DDBJ databases">
        <authorList>
            <person name="Xu Y."/>
            <person name="Nagy A."/>
            <person name="Yan X."/>
            <person name="Kim S.W."/>
            <person name="Haley B."/>
            <person name="Liu N.T."/>
            <person name="Nou X."/>
        </authorList>
    </citation>
    <scope>NUCLEOTIDE SEQUENCE [LARGE SCALE GENOMIC DNA]</scope>
    <source>
        <strain evidence="3">ATCC 49129</strain>
    </source>
</reference>
<name>A0A191ZVR4_9RALS</name>
<sequence length="222" mass="25160">MLENNQKVSVNAISELTGIKAPTLYTFPEVRQHTRKHKKRGPGKSKVTVASKPISKDDIEQSVEGYIQYIKDCYFTHAEGINDVMTDMMTSVHDFSSSLFHQAVNKLQALGELKASPIMHGKYIGSFTKEEVKTVAPAIEQDPELDRILTSCETDNPFNEPEPVKPAKKVKEKPKSEPYELRFQMPLSSGYFLMSFPSDIDDEDKQDISDYLALVMKRKLKI</sequence>
<dbReference type="AlphaFoldDB" id="A0A191ZVR4"/>
<proteinExistence type="predicted"/>
<protein>
    <submittedName>
        <fullName evidence="2">Uncharacterized protein</fullName>
    </submittedName>
</protein>
<gene>
    <name evidence="2" type="ORF">A9Y76_07100</name>
</gene>
<feature type="region of interest" description="Disordered" evidence="1">
    <location>
        <begin position="154"/>
        <end position="175"/>
    </location>
</feature>
<accession>A0A191ZVR4</accession>
<evidence type="ECO:0000313" key="3">
    <source>
        <dbReference type="Proteomes" id="UP000078572"/>
    </source>
</evidence>
<dbReference type="Proteomes" id="UP000078572">
    <property type="component" value="Chromosome 1"/>
</dbReference>
<evidence type="ECO:0000313" key="2">
    <source>
        <dbReference type="EMBL" id="ANJ72245.1"/>
    </source>
</evidence>
<dbReference type="EMBL" id="CP016022">
    <property type="protein sequence ID" value="ANJ72245.1"/>
    <property type="molecule type" value="Genomic_DNA"/>
</dbReference>
<feature type="compositionally biased region" description="Basic residues" evidence="1">
    <location>
        <begin position="33"/>
        <end position="43"/>
    </location>
</feature>
<feature type="region of interest" description="Disordered" evidence="1">
    <location>
        <begin position="32"/>
        <end position="52"/>
    </location>
</feature>